<reference evidence="1 2" key="1">
    <citation type="submission" date="2022-03" db="EMBL/GenBank/DDBJ databases">
        <authorList>
            <person name="Koch H."/>
        </authorList>
    </citation>
    <scope>NUCLEOTIDE SEQUENCE [LARGE SCALE GENOMIC DNA]</scope>
    <source>
        <strain evidence="1 2">G1</strain>
    </source>
</reference>
<name>A0ABM9DB85_9BACT</name>
<keyword evidence="2" id="KW-1185">Reference proteome</keyword>
<sequence length="189" mass="22194">MGIAEDLPILESRLTELITRYEQYFIGVEKREPLRLLAEVDQLVRRYATAPITNTMYKHRYTSLVARLSSYRQLWNKTVREIEEGRYARDRFRARLNEERREQGEGMERRRDILPPVDPDLERVYRELQEARSACNLPPGGVTREQLAATLAKQRPELSRRLGTDDIRFRVVVENGKPRIKAGKTDTHT</sequence>
<dbReference type="EMBL" id="OW150024">
    <property type="protein sequence ID" value="CAH2032499.1"/>
    <property type="molecule type" value="Genomic_DNA"/>
</dbReference>
<gene>
    <name evidence="1" type="ORF">GEAMG1_2663</name>
</gene>
<protein>
    <submittedName>
        <fullName evidence="1">Uncharacterized protein</fullName>
    </submittedName>
</protein>
<dbReference type="NCBIfam" id="NF041621">
    <property type="entry name" value="MXAN_5187_C_dom"/>
    <property type="match status" value="1"/>
</dbReference>
<dbReference type="Proteomes" id="UP001295463">
    <property type="component" value="Chromosome"/>
</dbReference>
<proteinExistence type="predicted"/>
<dbReference type="RefSeq" id="WP_305733246.1">
    <property type="nucleotide sequence ID" value="NZ_OW150024.1"/>
</dbReference>
<accession>A0ABM9DB85</accession>
<evidence type="ECO:0000313" key="1">
    <source>
        <dbReference type="EMBL" id="CAH2032499.1"/>
    </source>
</evidence>
<evidence type="ECO:0000313" key="2">
    <source>
        <dbReference type="Proteomes" id="UP001295463"/>
    </source>
</evidence>
<organism evidence="1 2">
    <name type="scientific">Trichlorobacter ammonificans</name>
    <dbReference type="NCBI Taxonomy" id="2916410"/>
    <lineage>
        <taxon>Bacteria</taxon>
        <taxon>Pseudomonadati</taxon>
        <taxon>Thermodesulfobacteriota</taxon>
        <taxon>Desulfuromonadia</taxon>
        <taxon>Geobacterales</taxon>
        <taxon>Geobacteraceae</taxon>
        <taxon>Trichlorobacter</taxon>
    </lineage>
</organism>